<dbReference type="EMBL" id="JBEXAC010000002">
    <property type="protein sequence ID" value="MET6999344.1"/>
    <property type="molecule type" value="Genomic_DNA"/>
</dbReference>
<dbReference type="InterPro" id="IPR001647">
    <property type="entry name" value="HTH_TetR"/>
</dbReference>
<dbReference type="SUPFAM" id="SSF48498">
    <property type="entry name" value="Tetracyclin repressor-like, C-terminal domain"/>
    <property type="match status" value="1"/>
</dbReference>
<dbReference type="PROSITE" id="PS50977">
    <property type="entry name" value="HTH_TETR_2"/>
    <property type="match status" value="1"/>
</dbReference>
<dbReference type="InterPro" id="IPR050109">
    <property type="entry name" value="HTH-type_TetR-like_transc_reg"/>
</dbReference>
<organism evidence="4 5">
    <name type="scientific">Chitinophaga defluvii</name>
    <dbReference type="NCBI Taxonomy" id="3163343"/>
    <lineage>
        <taxon>Bacteria</taxon>
        <taxon>Pseudomonadati</taxon>
        <taxon>Bacteroidota</taxon>
        <taxon>Chitinophagia</taxon>
        <taxon>Chitinophagales</taxon>
        <taxon>Chitinophagaceae</taxon>
        <taxon>Chitinophaga</taxon>
    </lineage>
</organism>
<dbReference type="InterPro" id="IPR009057">
    <property type="entry name" value="Homeodomain-like_sf"/>
</dbReference>
<comment type="caution">
    <text evidence="4">The sequence shown here is derived from an EMBL/GenBank/DDBJ whole genome shotgun (WGS) entry which is preliminary data.</text>
</comment>
<reference evidence="4 5" key="1">
    <citation type="submission" date="2024-06" db="EMBL/GenBank/DDBJ databases">
        <title>Chitinophaga defluvii sp. nov., isolated from municipal sewage.</title>
        <authorList>
            <person name="Zhang L."/>
        </authorList>
    </citation>
    <scope>NUCLEOTIDE SEQUENCE [LARGE SCALE GENOMIC DNA]</scope>
    <source>
        <strain evidence="4 5">H8</strain>
    </source>
</reference>
<dbReference type="PANTHER" id="PTHR30055">
    <property type="entry name" value="HTH-TYPE TRANSCRIPTIONAL REGULATOR RUTR"/>
    <property type="match status" value="1"/>
</dbReference>
<dbReference type="InterPro" id="IPR013571">
    <property type="entry name" value="Tscrpt_reg_QacR_C"/>
</dbReference>
<dbReference type="Gene3D" id="1.10.357.10">
    <property type="entry name" value="Tetracycline Repressor, domain 2"/>
    <property type="match status" value="1"/>
</dbReference>
<evidence type="ECO:0000313" key="5">
    <source>
        <dbReference type="Proteomes" id="UP001549749"/>
    </source>
</evidence>
<keyword evidence="5" id="KW-1185">Reference proteome</keyword>
<evidence type="ECO:0000259" key="3">
    <source>
        <dbReference type="PROSITE" id="PS50977"/>
    </source>
</evidence>
<dbReference type="SUPFAM" id="SSF46689">
    <property type="entry name" value="Homeodomain-like"/>
    <property type="match status" value="1"/>
</dbReference>
<name>A0ABV2T8I0_9BACT</name>
<feature type="DNA-binding region" description="H-T-H motif" evidence="2">
    <location>
        <begin position="30"/>
        <end position="49"/>
    </location>
</feature>
<keyword evidence="1 2" id="KW-0238">DNA-binding</keyword>
<evidence type="ECO:0000256" key="2">
    <source>
        <dbReference type="PROSITE-ProRule" id="PRU00335"/>
    </source>
</evidence>
<evidence type="ECO:0000313" key="4">
    <source>
        <dbReference type="EMBL" id="MET6999344.1"/>
    </source>
</evidence>
<sequence>MQTETKDGMREKILEAALKRFTHYGASKTTMNEIADDLHCSKASLYYYFPDKNAMHFAVLQKIGEVYFQEMEKETRQITTAAEALMNIIAIRQNFVQKFCRLELFKILQDASLAFHDELVKAKEREVAIHAAIINAGIERGEFHVADPNETARLLAEALMGLRYSVLDHVRSDSSFTDEEFELVIKKQQLLATIFIKGLKQP</sequence>
<dbReference type="PANTHER" id="PTHR30055:SF196">
    <property type="entry name" value="HTH-TYPE TRANSCRIPTIONAL REGULATOR RUTR"/>
    <property type="match status" value="1"/>
</dbReference>
<dbReference type="RefSeq" id="WP_354661911.1">
    <property type="nucleotide sequence ID" value="NZ_JBEXAC010000002.1"/>
</dbReference>
<dbReference type="InterPro" id="IPR036271">
    <property type="entry name" value="Tet_transcr_reg_TetR-rel_C_sf"/>
</dbReference>
<dbReference type="Pfam" id="PF08360">
    <property type="entry name" value="TetR_C_5"/>
    <property type="match status" value="1"/>
</dbReference>
<dbReference type="Proteomes" id="UP001549749">
    <property type="component" value="Unassembled WGS sequence"/>
</dbReference>
<protein>
    <submittedName>
        <fullName evidence="4">TetR/AcrR family transcriptional regulator</fullName>
    </submittedName>
</protein>
<dbReference type="Pfam" id="PF00440">
    <property type="entry name" value="TetR_N"/>
    <property type="match status" value="1"/>
</dbReference>
<evidence type="ECO:0000256" key="1">
    <source>
        <dbReference type="ARBA" id="ARBA00023125"/>
    </source>
</evidence>
<proteinExistence type="predicted"/>
<gene>
    <name evidence="4" type="ORF">ABR189_18290</name>
</gene>
<accession>A0ABV2T8I0</accession>
<feature type="domain" description="HTH tetR-type" evidence="3">
    <location>
        <begin position="7"/>
        <end position="67"/>
    </location>
</feature>
<dbReference type="Gene3D" id="1.10.10.60">
    <property type="entry name" value="Homeodomain-like"/>
    <property type="match status" value="1"/>
</dbReference>